<dbReference type="WBParaSite" id="SCUD_0001532301-mRNA-1">
    <property type="protein sequence ID" value="SCUD_0001532301-mRNA-1"/>
    <property type="gene ID" value="SCUD_0001532301"/>
</dbReference>
<dbReference type="AlphaFoldDB" id="A0A183KJW1"/>
<evidence type="ECO:0000313" key="2">
    <source>
        <dbReference type="Proteomes" id="UP000279833"/>
    </source>
</evidence>
<accession>A0A183KJW1</accession>
<evidence type="ECO:0000313" key="1">
    <source>
        <dbReference type="EMBL" id="VDP58987.1"/>
    </source>
</evidence>
<reference evidence="3" key="1">
    <citation type="submission" date="2016-06" db="UniProtKB">
        <authorList>
            <consortium name="WormBaseParasite"/>
        </authorList>
    </citation>
    <scope>IDENTIFICATION</scope>
</reference>
<organism evidence="3">
    <name type="scientific">Schistosoma curassoni</name>
    <dbReference type="NCBI Taxonomy" id="6186"/>
    <lineage>
        <taxon>Eukaryota</taxon>
        <taxon>Metazoa</taxon>
        <taxon>Spiralia</taxon>
        <taxon>Lophotrochozoa</taxon>
        <taxon>Platyhelminthes</taxon>
        <taxon>Trematoda</taxon>
        <taxon>Digenea</taxon>
        <taxon>Strigeidida</taxon>
        <taxon>Schistosomatoidea</taxon>
        <taxon>Schistosomatidae</taxon>
        <taxon>Schistosoma</taxon>
    </lineage>
</organism>
<proteinExistence type="predicted"/>
<sequence>MSSNTNRNTYESLGLTKKQFNLNRHLNSDNIKSILYYNDLNIPFHHYIQCTRCNGNHLVETNYATNNLMSSMIKEQQYKGYYNEKPACPCNMIKLNIMKPNQSCYKAQCTNDSTSCCQPYYPFCDYYHHHHHHEQMNNDRCEHCSCQCCIQSKWTSSMIPSGSSCFYCEKFHE</sequence>
<dbReference type="OrthoDB" id="6228587at2759"/>
<dbReference type="Proteomes" id="UP000279833">
    <property type="component" value="Unassembled WGS sequence"/>
</dbReference>
<reference evidence="1 2" key="2">
    <citation type="submission" date="2018-11" db="EMBL/GenBank/DDBJ databases">
        <authorList>
            <consortium name="Pathogen Informatics"/>
        </authorList>
    </citation>
    <scope>NUCLEOTIDE SEQUENCE [LARGE SCALE GENOMIC DNA]</scope>
    <source>
        <strain evidence="1">Dakar</strain>
        <strain evidence="2">Dakar, Senegal</strain>
    </source>
</reference>
<keyword evidence="2" id="KW-1185">Reference proteome</keyword>
<protein>
    <submittedName>
        <fullName evidence="1 3">Uncharacterized protein</fullName>
    </submittedName>
</protein>
<dbReference type="EMBL" id="UZAK01037517">
    <property type="protein sequence ID" value="VDP58987.1"/>
    <property type="molecule type" value="Genomic_DNA"/>
</dbReference>
<name>A0A183KJW1_9TREM</name>
<gene>
    <name evidence="1" type="ORF">SCUD_LOCUS15321</name>
</gene>
<evidence type="ECO:0000313" key="3">
    <source>
        <dbReference type="WBParaSite" id="SCUD_0001532301-mRNA-1"/>
    </source>
</evidence>